<reference evidence="1 2" key="1">
    <citation type="submission" date="2021-06" db="EMBL/GenBank/DDBJ databases">
        <title>Caerostris extrusa draft genome.</title>
        <authorList>
            <person name="Kono N."/>
            <person name="Arakawa K."/>
        </authorList>
    </citation>
    <scope>NUCLEOTIDE SEQUENCE [LARGE SCALE GENOMIC DNA]</scope>
</reference>
<evidence type="ECO:0000313" key="2">
    <source>
        <dbReference type="Proteomes" id="UP001054945"/>
    </source>
</evidence>
<dbReference type="AlphaFoldDB" id="A0AAV4TIB5"/>
<dbReference type="Proteomes" id="UP001054945">
    <property type="component" value="Unassembled WGS sequence"/>
</dbReference>
<name>A0AAV4TIB5_CAEEX</name>
<accession>A0AAV4TIB5</accession>
<sequence length="92" mass="10160">MGIVDDFTLACITLSVFFPRFPVCECFPCSLSLFIDFGSLASLVEECISRFLASRDYSVRTQGADQTARTNGKRGCHLGTHIALSKLIFFAK</sequence>
<gene>
    <name evidence="1" type="ORF">CEXT_123751</name>
</gene>
<proteinExistence type="predicted"/>
<organism evidence="1 2">
    <name type="scientific">Caerostris extrusa</name>
    <name type="common">Bark spider</name>
    <name type="synonym">Caerostris bankana</name>
    <dbReference type="NCBI Taxonomy" id="172846"/>
    <lineage>
        <taxon>Eukaryota</taxon>
        <taxon>Metazoa</taxon>
        <taxon>Ecdysozoa</taxon>
        <taxon>Arthropoda</taxon>
        <taxon>Chelicerata</taxon>
        <taxon>Arachnida</taxon>
        <taxon>Araneae</taxon>
        <taxon>Araneomorphae</taxon>
        <taxon>Entelegynae</taxon>
        <taxon>Araneoidea</taxon>
        <taxon>Araneidae</taxon>
        <taxon>Caerostris</taxon>
    </lineage>
</organism>
<evidence type="ECO:0008006" key="3">
    <source>
        <dbReference type="Google" id="ProtNLM"/>
    </source>
</evidence>
<dbReference type="EMBL" id="BPLR01011150">
    <property type="protein sequence ID" value="GIY44495.1"/>
    <property type="molecule type" value="Genomic_DNA"/>
</dbReference>
<protein>
    <recommendedName>
        <fullName evidence="3">Secreted protein</fullName>
    </recommendedName>
</protein>
<comment type="caution">
    <text evidence="1">The sequence shown here is derived from an EMBL/GenBank/DDBJ whole genome shotgun (WGS) entry which is preliminary data.</text>
</comment>
<evidence type="ECO:0000313" key="1">
    <source>
        <dbReference type="EMBL" id="GIY44495.1"/>
    </source>
</evidence>
<keyword evidence="2" id="KW-1185">Reference proteome</keyword>